<evidence type="ECO:0000256" key="1">
    <source>
        <dbReference type="ARBA" id="ARBA00004477"/>
    </source>
</evidence>
<evidence type="ECO:0000313" key="13">
    <source>
        <dbReference type="Proteomes" id="UP001497453"/>
    </source>
</evidence>
<keyword evidence="8 11" id="KW-1133">Transmembrane helix</keyword>
<keyword evidence="6" id="KW-0418">Kinase</keyword>
<feature type="transmembrane region" description="Helical" evidence="11">
    <location>
        <begin position="136"/>
        <end position="155"/>
    </location>
</feature>
<feature type="compositionally biased region" description="Basic and acidic residues" evidence="10">
    <location>
        <begin position="21"/>
        <end position="35"/>
    </location>
</feature>
<keyword evidence="4" id="KW-0808">Transferase</keyword>
<keyword evidence="9 11" id="KW-0472">Membrane</keyword>
<feature type="compositionally biased region" description="Basic and acidic residues" evidence="10">
    <location>
        <begin position="178"/>
        <end position="190"/>
    </location>
</feature>
<feature type="transmembrane region" description="Helical" evidence="11">
    <location>
        <begin position="656"/>
        <end position="680"/>
    </location>
</feature>
<comment type="similarity">
    <text evidence="2">Belongs to the polyprenol kinase family.</text>
</comment>
<dbReference type="PANTHER" id="PTHR13205:SF15">
    <property type="entry name" value="DOLICHOL KINASE"/>
    <property type="match status" value="1"/>
</dbReference>
<feature type="region of interest" description="Disordered" evidence="10">
    <location>
        <begin position="169"/>
        <end position="190"/>
    </location>
</feature>
<evidence type="ECO:0000256" key="10">
    <source>
        <dbReference type="SAM" id="MobiDB-lite"/>
    </source>
</evidence>
<dbReference type="EMBL" id="OZ037952">
    <property type="protein sequence ID" value="CAL1716848.1"/>
    <property type="molecule type" value="Genomic_DNA"/>
</dbReference>
<feature type="transmembrane region" description="Helical" evidence="11">
    <location>
        <begin position="368"/>
        <end position="387"/>
    </location>
</feature>
<feature type="transmembrane region" description="Helical" evidence="11">
    <location>
        <begin position="224"/>
        <end position="243"/>
    </location>
</feature>
<evidence type="ECO:0000256" key="4">
    <source>
        <dbReference type="ARBA" id="ARBA00022679"/>
    </source>
</evidence>
<protein>
    <recommendedName>
        <fullName evidence="3">dolichol kinase</fullName>
        <ecNumber evidence="3">2.7.1.108</ecNumber>
    </recommendedName>
</protein>
<feature type="transmembrane region" description="Helical" evidence="11">
    <location>
        <begin position="399"/>
        <end position="419"/>
    </location>
</feature>
<dbReference type="EC" id="2.7.1.108" evidence="3"/>
<comment type="subcellular location">
    <subcellularLocation>
        <location evidence="1">Endoplasmic reticulum membrane</location>
        <topology evidence="1">Multi-pass membrane protein</topology>
    </subcellularLocation>
</comment>
<feature type="transmembrane region" description="Helical" evidence="11">
    <location>
        <begin position="439"/>
        <end position="463"/>
    </location>
</feature>
<dbReference type="Proteomes" id="UP001497453">
    <property type="component" value="Chromosome 9"/>
</dbReference>
<evidence type="ECO:0000256" key="5">
    <source>
        <dbReference type="ARBA" id="ARBA00022692"/>
    </source>
</evidence>
<evidence type="ECO:0000313" key="12">
    <source>
        <dbReference type="EMBL" id="CAL1716848.1"/>
    </source>
</evidence>
<accession>A0ABP1EBW5</accession>
<keyword evidence="5 11" id="KW-0812">Transmembrane</keyword>
<reference evidence="13" key="1">
    <citation type="submission" date="2024-04" db="EMBL/GenBank/DDBJ databases">
        <authorList>
            <person name="Shaw F."/>
            <person name="Minotto A."/>
        </authorList>
    </citation>
    <scope>NUCLEOTIDE SEQUENCE [LARGE SCALE GENOMIC DNA]</scope>
</reference>
<feature type="region of interest" description="Disordered" evidence="10">
    <location>
        <begin position="1"/>
        <end position="70"/>
    </location>
</feature>
<evidence type="ECO:0000256" key="7">
    <source>
        <dbReference type="ARBA" id="ARBA00022824"/>
    </source>
</evidence>
<dbReference type="PANTHER" id="PTHR13205">
    <property type="entry name" value="TRANSMEMBRANE PROTEIN 15-RELATED"/>
    <property type="match status" value="1"/>
</dbReference>
<evidence type="ECO:0000256" key="8">
    <source>
        <dbReference type="ARBA" id="ARBA00022989"/>
    </source>
</evidence>
<feature type="compositionally biased region" description="Polar residues" evidence="10">
    <location>
        <begin position="1"/>
        <end position="20"/>
    </location>
</feature>
<evidence type="ECO:0000256" key="11">
    <source>
        <dbReference type="SAM" id="Phobius"/>
    </source>
</evidence>
<organism evidence="12 13">
    <name type="scientific">Somion occarium</name>
    <dbReference type="NCBI Taxonomy" id="3059160"/>
    <lineage>
        <taxon>Eukaryota</taxon>
        <taxon>Fungi</taxon>
        <taxon>Dikarya</taxon>
        <taxon>Basidiomycota</taxon>
        <taxon>Agaricomycotina</taxon>
        <taxon>Agaricomycetes</taxon>
        <taxon>Polyporales</taxon>
        <taxon>Cerrenaceae</taxon>
        <taxon>Somion</taxon>
    </lineage>
</organism>
<feature type="transmembrane region" description="Helical" evidence="11">
    <location>
        <begin position="531"/>
        <end position="552"/>
    </location>
</feature>
<evidence type="ECO:0000256" key="2">
    <source>
        <dbReference type="ARBA" id="ARBA00010794"/>
    </source>
</evidence>
<feature type="compositionally biased region" description="Polar residues" evidence="10">
    <location>
        <begin position="583"/>
        <end position="601"/>
    </location>
</feature>
<dbReference type="InterPro" id="IPR032974">
    <property type="entry name" value="Polypren_kinase"/>
</dbReference>
<feature type="transmembrane region" description="Helical" evidence="11">
    <location>
        <begin position="335"/>
        <end position="356"/>
    </location>
</feature>
<proteinExistence type="inferred from homology"/>
<feature type="transmembrane region" description="Helical" evidence="11">
    <location>
        <begin position="484"/>
        <end position="506"/>
    </location>
</feature>
<keyword evidence="13" id="KW-1185">Reference proteome</keyword>
<feature type="compositionally biased region" description="Low complexity" evidence="10">
    <location>
        <begin position="53"/>
        <end position="66"/>
    </location>
</feature>
<evidence type="ECO:0000256" key="6">
    <source>
        <dbReference type="ARBA" id="ARBA00022777"/>
    </source>
</evidence>
<evidence type="ECO:0000256" key="9">
    <source>
        <dbReference type="ARBA" id="ARBA00023136"/>
    </source>
</evidence>
<evidence type="ECO:0000256" key="3">
    <source>
        <dbReference type="ARBA" id="ARBA00012132"/>
    </source>
</evidence>
<feature type="region of interest" description="Disordered" evidence="10">
    <location>
        <begin position="573"/>
        <end position="603"/>
    </location>
</feature>
<sequence length="850" mass="94860">MNGTTSKHSKSTQRPSSPSGDSRRASPTRIRDRIPFTRSRSPMVKHSYDGNGHSLPLRPSSPSLFPRSRHSQPVQPLRHIFPATVSFSFRLPFSRTPWSASMDVRQAIENMLLVSSLGFIAVKLRTCSETPYSPDMWISIEISLLIIASVIYCLYTRVSFSKATVPLPVPQTPSTRPDSPRSFDTRENRRGSHLISAAPPKIEETGFVWMTVPKNYRDSADDGILTGLLAGPFIACALLYLTIKASKSLPPPQIPLPSNWLIEPPTVLQNAIGPHTALEALLLSRRNLVNQATFCSTILIVHACASWVTEARHRRKTTIPDGELRHVPRKESRRTYLYALFSVSVTLWILCVRISLAELNLGIWQNMNYFEVVVSSLMFQFSLYAAVRLAHRGFTLGELGLVCFGATVLFMESVNLTIARIWPVTTPYIKTYRLPTPLLLYQIALIPGSLLTGFLLSPLLYLSRHISQQPVRRLRFPKERQKHRRLLALGFYLGTVLIVGGLIGLWTRWCLGNRDPWLWAIFWLLEGKRKWTRPLLLVYWTLLVSLSVAGWNRQLARSRRFRHRSVMSVAGDAPTTFDRSRLPTANGNSSPGHQSDPSRPSTPLVDASGPLGLGFPTLPNLPNIGNGTGVSGVATDWLDAADRHVPTLSVNARRKFFHALAVVMFLPGVIVDPAFAHLSFSAAFALFTFAEYVRYFALYPFGASVHVFMNEFLDSKDSGTAILSHFYLLTGCANSVWFEGPSQLLQYTGILVLGVGDALASIAGKRLGRHRWTPTTPKTVEGSVTFTVSVVAVAWLLRVCGFTEDFSVSRSRTRHRLTLIGVLDLYSSSGILWWPVSPPSLRRSRHKTTI</sequence>
<keyword evidence="7" id="KW-0256">Endoplasmic reticulum</keyword>
<gene>
    <name evidence="12" type="ORF">GFSPODELE1_LOCUS10933</name>
</gene>
<name>A0ABP1EBW5_9APHY</name>